<feature type="compositionally biased region" description="Basic residues" evidence="7">
    <location>
        <begin position="127"/>
        <end position="140"/>
    </location>
</feature>
<feature type="region of interest" description="Disordered" evidence="7">
    <location>
        <begin position="76"/>
        <end position="97"/>
    </location>
</feature>
<comment type="similarity">
    <text evidence="5">Belongs to the BCD1 family.</text>
</comment>
<dbReference type="GO" id="GO:0000492">
    <property type="term" value="P:box C/D snoRNP assembly"/>
    <property type="evidence" value="ECO:0007669"/>
    <property type="project" value="TreeGrafter"/>
</dbReference>
<dbReference type="SUPFAM" id="SSF144232">
    <property type="entry name" value="HIT/MYND zinc finger-like"/>
    <property type="match status" value="1"/>
</dbReference>
<dbReference type="Pfam" id="PF25790">
    <property type="entry name" value="BCD1"/>
    <property type="match status" value="1"/>
</dbReference>
<evidence type="ECO:0000313" key="10">
    <source>
        <dbReference type="Proteomes" id="UP000324585"/>
    </source>
</evidence>
<comment type="caution">
    <text evidence="9">The sequence shown here is derived from an EMBL/GenBank/DDBJ whole genome shotgun (WGS) entry which is preliminary data.</text>
</comment>
<dbReference type="InterPro" id="IPR051639">
    <property type="entry name" value="BCD1"/>
</dbReference>
<gene>
    <name evidence="9" type="ORF">FVE85_8732</name>
</gene>
<feature type="region of interest" description="Disordered" evidence="7">
    <location>
        <begin position="127"/>
        <end position="160"/>
    </location>
</feature>
<feature type="compositionally biased region" description="Basic and acidic residues" evidence="7">
    <location>
        <begin position="233"/>
        <end position="242"/>
    </location>
</feature>
<feature type="domain" description="HIT-type" evidence="8">
    <location>
        <begin position="4"/>
        <end position="38"/>
    </location>
</feature>
<dbReference type="InterPro" id="IPR007529">
    <property type="entry name" value="Znf_HIT"/>
</dbReference>
<dbReference type="PANTHER" id="PTHR13483">
    <property type="entry name" value="BOX C_D SNORNA PROTEIN 1-RELATED"/>
    <property type="match status" value="1"/>
</dbReference>
<evidence type="ECO:0000256" key="7">
    <source>
        <dbReference type="SAM" id="MobiDB-lite"/>
    </source>
</evidence>
<keyword evidence="1" id="KW-0479">Metal-binding</keyword>
<evidence type="ECO:0000256" key="2">
    <source>
        <dbReference type="ARBA" id="ARBA00022771"/>
    </source>
</evidence>
<feature type="compositionally biased region" description="Polar residues" evidence="7">
    <location>
        <begin position="76"/>
        <end position="89"/>
    </location>
</feature>
<protein>
    <submittedName>
        <fullName evidence="9">Box C/D snoRNA protein 1</fullName>
    </submittedName>
</protein>
<reference evidence="10" key="1">
    <citation type="journal article" date="2019" name="Nat. Commun.">
        <title>Expansion of phycobilisome linker gene families in mesophilic red algae.</title>
        <authorList>
            <person name="Lee J."/>
            <person name="Kim D."/>
            <person name="Bhattacharya D."/>
            <person name="Yoon H.S."/>
        </authorList>
    </citation>
    <scope>NUCLEOTIDE SEQUENCE [LARGE SCALE GENOMIC DNA]</scope>
    <source>
        <strain evidence="10">CCMP 1328</strain>
    </source>
</reference>
<dbReference type="OrthoDB" id="272357at2759"/>
<evidence type="ECO:0000313" key="9">
    <source>
        <dbReference type="EMBL" id="KAA8493287.1"/>
    </source>
</evidence>
<sequence length="349" mass="39016">MVVCESCRSVEARYRCPACGVRTCSVECVTRHKQNDRCSGTRDRAQFVSKKEYAEPNWQLDLNFLADVHRVARNSGVRNGTDDANSSAQRHTHPQRRLTGKEFALQRLAAQRGTRLEFLPNTFSRHTANRTRVVKMKPRQNKPEQQQNAPDVEPAPVPDSARANGLVMSWTLEACFREGTSMEQEASLVTVHSIFETETIRTVLDHLLARRQTESEHGSGDGAGASENASATQEHRQAQKRIKMDQIEATEKSCNYKVYLRMERCRAAGSNAQAFKLLSLSQTLADALSNSLVIEYPHLECLVEGIERPEWDTPICGTCVRDVASLNPSGSLFHGKPCLVHEVNTLAEP</sequence>
<name>A0A5J4YS75_PORPP</name>
<evidence type="ECO:0000256" key="4">
    <source>
        <dbReference type="ARBA" id="ARBA00049598"/>
    </source>
</evidence>
<organism evidence="9 10">
    <name type="scientific">Porphyridium purpureum</name>
    <name type="common">Red alga</name>
    <name type="synonym">Porphyridium cruentum</name>
    <dbReference type="NCBI Taxonomy" id="35688"/>
    <lineage>
        <taxon>Eukaryota</taxon>
        <taxon>Rhodophyta</taxon>
        <taxon>Bangiophyceae</taxon>
        <taxon>Porphyridiales</taxon>
        <taxon>Porphyridiaceae</taxon>
        <taxon>Porphyridium</taxon>
    </lineage>
</organism>
<evidence type="ECO:0000256" key="3">
    <source>
        <dbReference type="ARBA" id="ARBA00022833"/>
    </source>
</evidence>
<dbReference type="CDD" id="cd23023">
    <property type="entry name" value="zf-HIT_BCD1"/>
    <property type="match status" value="1"/>
</dbReference>
<dbReference type="GO" id="GO:0048254">
    <property type="term" value="P:snoRNA localization"/>
    <property type="evidence" value="ECO:0007669"/>
    <property type="project" value="TreeGrafter"/>
</dbReference>
<evidence type="ECO:0000256" key="5">
    <source>
        <dbReference type="ARBA" id="ARBA00049654"/>
    </source>
</evidence>
<evidence type="ECO:0000256" key="6">
    <source>
        <dbReference type="PROSITE-ProRule" id="PRU00453"/>
    </source>
</evidence>
<feature type="region of interest" description="Disordered" evidence="7">
    <location>
        <begin position="212"/>
        <end position="242"/>
    </location>
</feature>
<accession>A0A5J4YS75</accession>
<comment type="function">
    <text evidence="4">Required for box C/D snoRNAs accumulation involved in snoRNA processing, snoRNA transport to the nucleolus and ribosome biogenesis.</text>
</comment>
<dbReference type="GO" id="GO:0000463">
    <property type="term" value="P:maturation of LSU-rRNA from tricistronic rRNA transcript (SSU-rRNA, 5.8S rRNA, LSU-rRNA)"/>
    <property type="evidence" value="ECO:0007669"/>
    <property type="project" value="TreeGrafter"/>
</dbReference>
<dbReference type="PROSITE" id="PS51083">
    <property type="entry name" value="ZF_HIT"/>
    <property type="match status" value="1"/>
</dbReference>
<proteinExistence type="inferred from homology"/>
<dbReference type="Proteomes" id="UP000324585">
    <property type="component" value="Unassembled WGS sequence"/>
</dbReference>
<dbReference type="AlphaFoldDB" id="A0A5J4YS75"/>
<dbReference type="InterPro" id="IPR057721">
    <property type="entry name" value="BCD1_alpha/beta"/>
</dbReference>
<dbReference type="GO" id="GO:0070761">
    <property type="term" value="C:pre-snoRNP complex"/>
    <property type="evidence" value="ECO:0007669"/>
    <property type="project" value="TreeGrafter"/>
</dbReference>
<keyword evidence="2 6" id="KW-0863">Zinc-finger</keyword>
<keyword evidence="3" id="KW-0862">Zinc</keyword>
<dbReference type="Gene3D" id="3.30.60.190">
    <property type="match status" value="1"/>
</dbReference>
<dbReference type="Pfam" id="PF04438">
    <property type="entry name" value="zf-HIT"/>
    <property type="match status" value="1"/>
</dbReference>
<dbReference type="GO" id="GO:0005634">
    <property type="term" value="C:nucleus"/>
    <property type="evidence" value="ECO:0007669"/>
    <property type="project" value="TreeGrafter"/>
</dbReference>
<evidence type="ECO:0000259" key="8">
    <source>
        <dbReference type="PROSITE" id="PS51083"/>
    </source>
</evidence>
<keyword evidence="10" id="KW-1185">Reference proteome</keyword>
<dbReference type="EMBL" id="VRMN01000007">
    <property type="protein sequence ID" value="KAA8493287.1"/>
    <property type="molecule type" value="Genomic_DNA"/>
</dbReference>
<evidence type="ECO:0000256" key="1">
    <source>
        <dbReference type="ARBA" id="ARBA00022723"/>
    </source>
</evidence>
<dbReference type="PANTHER" id="PTHR13483:SF11">
    <property type="entry name" value="ZINC FINGER HIT DOMAIN-CONTAINING PROTEIN 3"/>
    <property type="match status" value="1"/>
</dbReference>
<dbReference type="GO" id="GO:0008270">
    <property type="term" value="F:zinc ion binding"/>
    <property type="evidence" value="ECO:0007669"/>
    <property type="project" value="UniProtKB-UniRule"/>
</dbReference>